<dbReference type="InterPro" id="IPR014044">
    <property type="entry name" value="CAP_dom"/>
</dbReference>
<dbReference type="Proteomes" id="UP000799537">
    <property type="component" value="Unassembled WGS sequence"/>
</dbReference>
<dbReference type="InterPro" id="IPR035940">
    <property type="entry name" value="CAP_sf"/>
</dbReference>
<protein>
    <recommendedName>
        <fullName evidence="1">SCP domain-containing protein</fullName>
    </recommendedName>
</protein>
<evidence type="ECO:0000313" key="2">
    <source>
        <dbReference type="EMBL" id="KAF2171070.1"/>
    </source>
</evidence>
<dbReference type="Gene3D" id="3.40.33.10">
    <property type="entry name" value="CAP"/>
    <property type="match status" value="1"/>
</dbReference>
<dbReference type="SUPFAM" id="SSF55797">
    <property type="entry name" value="PR-1-like"/>
    <property type="match status" value="1"/>
</dbReference>
<dbReference type="PRINTS" id="PR00837">
    <property type="entry name" value="V5TPXLIKE"/>
</dbReference>
<feature type="domain" description="SCP" evidence="1">
    <location>
        <begin position="3"/>
        <end position="144"/>
    </location>
</feature>
<dbReference type="AlphaFoldDB" id="A0A6A6CY11"/>
<accession>A0A6A6CY11</accession>
<dbReference type="GeneID" id="54558031"/>
<keyword evidence="3" id="KW-1185">Reference proteome</keyword>
<reference evidence="2" key="1">
    <citation type="journal article" date="2020" name="Stud. Mycol.">
        <title>101 Dothideomycetes genomes: a test case for predicting lifestyles and emergence of pathogens.</title>
        <authorList>
            <person name="Haridas S."/>
            <person name="Albert R."/>
            <person name="Binder M."/>
            <person name="Bloem J."/>
            <person name="Labutti K."/>
            <person name="Salamov A."/>
            <person name="Andreopoulos B."/>
            <person name="Baker S."/>
            <person name="Barry K."/>
            <person name="Bills G."/>
            <person name="Bluhm B."/>
            <person name="Cannon C."/>
            <person name="Castanera R."/>
            <person name="Culley D."/>
            <person name="Daum C."/>
            <person name="Ezra D."/>
            <person name="Gonzalez J."/>
            <person name="Henrissat B."/>
            <person name="Kuo A."/>
            <person name="Liang C."/>
            <person name="Lipzen A."/>
            <person name="Lutzoni F."/>
            <person name="Magnuson J."/>
            <person name="Mondo S."/>
            <person name="Nolan M."/>
            <person name="Ohm R."/>
            <person name="Pangilinan J."/>
            <person name="Park H.-J."/>
            <person name="Ramirez L."/>
            <person name="Alfaro M."/>
            <person name="Sun H."/>
            <person name="Tritt A."/>
            <person name="Yoshinaga Y."/>
            <person name="Zwiers L.-H."/>
            <person name="Turgeon B."/>
            <person name="Goodwin S."/>
            <person name="Spatafora J."/>
            <person name="Crous P."/>
            <person name="Grigoriev I."/>
        </authorList>
    </citation>
    <scope>NUCLEOTIDE SEQUENCE</scope>
    <source>
        <strain evidence="2">ATCC 36951</strain>
    </source>
</reference>
<sequence length="176" mass="19866">MNNDQQNALAIHDKAREQVNSPPLIWSWQLADEAQTWADYLAGNDIGEARSRLRMPAEDLNQFVTTIQLANPRDPLTSISSNWNADKVHWHGKEIWEYCESRCKHLCYTQMIWNKTTHMGMAAASNGAATFVVARYWPAGNMVGERPVEVPVKGDKVFESSETVVSQRGGLRHPCV</sequence>
<dbReference type="EMBL" id="ML993584">
    <property type="protein sequence ID" value="KAF2171070.1"/>
    <property type="molecule type" value="Genomic_DNA"/>
</dbReference>
<dbReference type="Pfam" id="PF00188">
    <property type="entry name" value="CAP"/>
    <property type="match status" value="1"/>
</dbReference>
<dbReference type="SMART" id="SM00198">
    <property type="entry name" value="SCP"/>
    <property type="match status" value="1"/>
</dbReference>
<dbReference type="OrthoDB" id="43654at2759"/>
<organism evidence="2 3">
    <name type="scientific">Zasmidium cellare ATCC 36951</name>
    <dbReference type="NCBI Taxonomy" id="1080233"/>
    <lineage>
        <taxon>Eukaryota</taxon>
        <taxon>Fungi</taxon>
        <taxon>Dikarya</taxon>
        <taxon>Ascomycota</taxon>
        <taxon>Pezizomycotina</taxon>
        <taxon>Dothideomycetes</taxon>
        <taxon>Dothideomycetidae</taxon>
        <taxon>Mycosphaerellales</taxon>
        <taxon>Mycosphaerellaceae</taxon>
        <taxon>Zasmidium</taxon>
    </lineage>
</organism>
<evidence type="ECO:0000313" key="3">
    <source>
        <dbReference type="Proteomes" id="UP000799537"/>
    </source>
</evidence>
<dbReference type="RefSeq" id="XP_033671959.1">
    <property type="nucleotide sequence ID" value="XM_033804759.1"/>
</dbReference>
<dbReference type="InterPro" id="IPR001283">
    <property type="entry name" value="CRISP-related"/>
</dbReference>
<name>A0A6A6CY11_ZASCE</name>
<proteinExistence type="predicted"/>
<evidence type="ECO:0000259" key="1">
    <source>
        <dbReference type="SMART" id="SM00198"/>
    </source>
</evidence>
<gene>
    <name evidence="2" type="ORF">M409DRAFT_19043</name>
</gene>
<dbReference type="PANTHER" id="PTHR10334">
    <property type="entry name" value="CYSTEINE-RICH SECRETORY PROTEIN-RELATED"/>
    <property type="match status" value="1"/>
</dbReference>